<dbReference type="PANTHER" id="PTHR30061">
    <property type="entry name" value="MALTOSE-BINDING PERIPLASMIC PROTEIN"/>
    <property type="match status" value="1"/>
</dbReference>
<comment type="similarity">
    <text evidence="1">Belongs to the bacterial solute-binding protein 1 family.</text>
</comment>
<dbReference type="GO" id="GO:0055052">
    <property type="term" value="C:ATP-binding cassette (ABC) transporter complex, substrate-binding subunit-containing"/>
    <property type="evidence" value="ECO:0007669"/>
    <property type="project" value="TreeGrafter"/>
</dbReference>
<dbReference type="Gene3D" id="3.40.190.10">
    <property type="entry name" value="Periplasmic binding protein-like II"/>
    <property type="match status" value="1"/>
</dbReference>
<reference evidence="5 6" key="1">
    <citation type="submission" date="2018-02" db="EMBL/GenBank/DDBJ databases">
        <title>novel marine gammaproteobacteria from coastal saline agro ecosystem.</title>
        <authorList>
            <person name="Krishnan R."/>
            <person name="Ramesh Kumar N."/>
        </authorList>
    </citation>
    <scope>NUCLEOTIDE SEQUENCE [LARGE SCALE GENOMIC DNA]</scope>
    <source>
        <strain evidence="5 6">228</strain>
    </source>
</reference>
<dbReference type="Proteomes" id="UP000238196">
    <property type="component" value="Unassembled WGS sequence"/>
</dbReference>
<dbReference type="SUPFAM" id="SSF53850">
    <property type="entry name" value="Periplasmic binding protein-like II"/>
    <property type="match status" value="1"/>
</dbReference>
<feature type="signal peptide" evidence="4">
    <location>
        <begin position="1"/>
        <end position="18"/>
    </location>
</feature>
<keyword evidence="3 4" id="KW-0732">Signal</keyword>
<comment type="caution">
    <text evidence="5">The sequence shown here is derived from an EMBL/GenBank/DDBJ whole genome shotgun (WGS) entry which is preliminary data.</text>
</comment>
<keyword evidence="2" id="KW-0813">Transport</keyword>
<dbReference type="GO" id="GO:1901982">
    <property type="term" value="F:maltose binding"/>
    <property type="evidence" value="ECO:0007669"/>
    <property type="project" value="TreeGrafter"/>
</dbReference>
<name>A0A2S5KQQ2_9PROT</name>
<evidence type="ECO:0000256" key="3">
    <source>
        <dbReference type="ARBA" id="ARBA00022729"/>
    </source>
</evidence>
<dbReference type="GO" id="GO:0015768">
    <property type="term" value="P:maltose transport"/>
    <property type="evidence" value="ECO:0007669"/>
    <property type="project" value="TreeGrafter"/>
</dbReference>
<dbReference type="CDD" id="cd13585">
    <property type="entry name" value="PBP2_TMBP_like"/>
    <property type="match status" value="1"/>
</dbReference>
<sequence>MTSAVLVGFCAISTSALAKTDLTLWSEGAGNPGEIKVLKEVVKDFNASQEKWNINLVAFPQDSYNDSVAAAALAEDLPDILTVDGPVMPNWAWSGYLQPLPIDPSLVKDFLPGVKGYWGGKLYSIGLWDAAVSMVTRKSTLTKAGIRIPTLEKPWTKDEFESVLQKLKATGKYEYPLDLGMAWKNEWYPYAFSPFLQSFGGDLIDRSNYQVADGVLNGEDAIAFGKWWQGLFSKGYVPGTSQDPADRDTGLIDGKYAMQWNGNWAALGVLKEFGSDTLFLPAPDFGHGPIIGAASWQMAVSSKSKYPEGAADFIKFAMQDVYLAAFSDATGFIPPTKSAADLTGNYNEGGLMAGFYDLAAAQGRVRPVTPGYVVEAKVFLKALSDLANGADVVDTLDNAADEIDADIKKNRGYGHK</sequence>
<protein>
    <submittedName>
        <fullName evidence="5">Sugar-binding protein</fullName>
    </submittedName>
</protein>
<dbReference type="Pfam" id="PF13416">
    <property type="entry name" value="SBP_bac_8"/>
    <property type="match status" value="1"/>
</dbReference>
<organism evidence="5 6">
    <name type="scientific">Proteobacteria bacterium 228</name>
    <dbReference type="NCBI Taxonomy" id="2083153"/>
    <lineage>
        <taxon>Bacteria</taxon>
        <taxon>Pseudomonadati</taxon>
        <taxon>Pseudomonadota</taxon>
    </lineage>
</organism>
<proteinExistence type="inferred from homology"/>
<dbReference type="OrthoDB" id="9762335at2"/>
<evidence type="ECO:0000256" key="2">
    <source>
        <dbReference type="ARBA" id="ARBA00022448"/>
    </source>
</evidence>
<dbReference type="AlphaFoldDB" id="A0A2S5KQQ2"/>
<evidence type="ECO:0000313" key="6">
    <source>
        <dbReference type="Proteomes" id="UP000238196"/>
    </source>
</evidence>
<accession>A0A2S5KQQ2</accession>
<evidence type="ECO:0000256" key="1">
    <source>
        <dbReference type="ARBA" id="ARBA00008520"/>
    </source>
</evidence>
<gene>
    <name evidence="5" type="ORF">C4K68_12730</name>
</gene>
<evidence type="ECO:0000313" key="5">
    <source>
        <dbReference type="EMBL" id="PPC76985.1"/>
    </source>
</evidence>
<evidence type="ECO:0000256" key="4">
    <source>
        <dbReference type="SAM" id="SignalP"/>
    </source>
</evidence>
<dbReference type="PANTHER" id="PTHR30061:SF50">
    <property type="entry name" value="MALTOSE_MALTODEXTRIN-BINDING PERIPLASMIC PROTEIN"/>
    <property type="match status" value="1"/>
</dbReference>
<dbReference type="EMBL" id="PRLP01000036">
    <property type="protein sequence ID" value="PPC76985.1"/>
    <property type="molecule type" value="Genomic_DNA"/>
</dbReference>
<dbReference type="InterPro" id="IPR006059">
    <property type="entry name" value="SBP"/>
</dbReference>
<feature type="chain" id="PRO_5015478196" evidence="4">
    <location>
        <begin position="19"/>
        <end position="416"/>
    </location>
</feature>
<dbReference type="GO" id="GO:0042956">
    <property type="term" value="P:maltodextrin transmembrane transport"/>
    <property type="evidence" value="ECO:0007669"/>
    <property type="project" value="TreeGrafter"/>
</dbReference>